<dbReference type="NCBIfam" id="NF003813">
    <property type="entry name" value="PRK05406.1-2"/>
    <property type="match status" value="1"/>
</dbReference>
<dbReference type="OrthoDB" id="9773478at2"/>
<dbReference type="EMBL" id="JXWY01000081">
    <property type="protein sequence ID" value="KIX90160.1"/>
    <property type="molecule type" value="Genomic_DNA"/>
</dbReference>
<protein>
    <recommendedName>
        <fullName evidence="1">5-oxoprolinase subunit A</fullName>
        <shortName evidence="1">5-OPase subunit A</shortName>
        <ecNumber evidence="1">3.5.2.9</ecNumber>
    </recommendedName>
    <alternativeName>
        <fullName evidence="1">5-oxoprolinase (ATP-hydrolyzing) subunit A</fullName>
    </alternativeName>
</protein>
<keyword evidence="4" id="KW-1185">Reference proteome</keyword>
<name>A0A0D6XNZ6_9STAP</name>
<dbReference type="Gene3D" id="3.20.20.370">
    <property type="entry name" value="Glycoside hydrolase/deacetylase"/>
    <property type="match status" value="1"/>
</dbReference>
<dbReference type="GO" id="GO:0017168">
    <property type="term" value="F:5-oxoprolinase (ATP-hydrolyzing) activity"/>
    <property type="evidence" value="ECO:0007669"/>
    <property type="project" value="UniProtKB-UniRule"/>
</dbReference>
<dbReference type="NCBIfam" id="NF003814">
    <property type="entry name" value="PRK05406.1-3"/>
    <property type="match status" value="1"/>
</dbReference>
<dbReference type="Proteomes" id="UP000032366">
    <property type="component" value="Unassembled WGS sequence"/>
</dbReference>
<dbReference type="HAMAP" id="MF_00691">
    <property type="entry name" value="PxpA"/>
    <property type="match status" value="1"/>
</dbReference>
<evidence type="ECO:0000256" key="1">
    <source>
        <dbReference type="HAMAP-Rule" id="MF_00691"/>
    </source>
</evidence>
<sequence>MVKVDLNCDLGESFGNYTMGNDKAVLPLITSANVACGFHAGDENVMAETVKYAKAHNVSIGAHPGFPDLKGFGRRNLDMSLEEIYNMMVYQIGALKAFCDIHEVRLNHVKPHGALYQMGAKDRAIAKTIAEAVYAVDPNLYLVGLSNSLLLDEAQKVGLPIASEVFADRRYEKDGQLVSRKKPGALIEDTSEAIQQVIRMVTEGKTTAITGEEINISADTICVHGDGAHALEFVKQIREKLSEVNVEIVKIGG</sequence>
<dbReference type="AlphaFoldDB" id="A0A0D6XNZ6"/>
<dbReference type="Proteomes" id="UP000254100">
    <property type="component" value="Unassembled WGS sequence"/>
</dbReference>
<dbReference type="EMBL" id="UHDT01000001">
    <property type="protein sequence ID" value="SUM57484.1"/>
    <property type="molecule type" value="Genomic_DNA"/>
</dbReference>
<evidence type="ECO:0000313" key="2">
    <source>
        <dbReference type="EMBL" id="KIX90160.1"/>
    </source>
</evidence>
<dbReference type="CDD" id="cd10787">
    <property type="entry name" value="LamB_YcsF_like"/>
    <property type="match status" value="1"/>
</dbReference>
<accession>A0A0D6XNZ6</accession>
<dbReference type="Pfam" id="PF03746">
    <property type="entry name" value="LamB_YcsF"/>
    <property type="match status" value="1"/>
</dbReference>
<dbReference type="NCBIfam" id="NF003816">
    <property type="entry name" value="PRK05406.1-5"/>
    <property type="match status" value="1"/>
</dbReference>
<comment type="function">
    <text evidence="1">Catalyzes the cleavage of 5-oxoproline to form L-glutamate coupled to the hydrolysis of ATP to ADP and inorganic phosphate.</text>
</comment>
<organism evidence="3 5">
    <name type="scientific">Staphylococcus microti</name>
    <dbReference type="NCBI Taxonomy" id="569857"/>
    <lineage>
        <taxon>Bacteria</taxon>
        <taxon>Bacillati</taxon>
        <taxon>Bacillota</taxon>
        <taxon>Bacilli</taxon>
        <taxon>Bacillales</taxon>
        <taxon>Staphylococcaceae</taxon>
        <taxon>Staphylococcus</taxon>
    </lineage>
</organism>
<dbReference type="InterPro" id="IPR005501">
    <property type="entry name" value="LamB/YcsF/PxpA-like"/>
</dbReference>
<dbReference type="STRING" id="569857.TP70_08905"/>
<dbReference type="SUPFAM" id="SSF88713">
    <property type="entry name" value="Glycoside hydrolase/deacetylase"/>
    <property type="match status" value="1"/>
</dbReference>
<keyword evidence="1" id="KW-0067">ATP-binding</keyword>
<dbReference type="EC" id="3.5.2.9" evidence="1"/>
<evidence type="ECO:0000313" key="3">
    <source>
        <dbReference type="EMBL" id="SUM57484.1"/>
    </source>
</evidence>
<dbReference type="InterPro" id="IPR011330">
    <property type="entry name" value="Glyco_hydro/deAcase_b/a-brl"/>
</dbReference>
<keyword evidence="1" id="KW-0378">Hydrolase</keyword>
<comment type="subunit">
    <text evidence="1">Forms a complex composed of PxpA, PxpB and PxpC.</text>
</comment>
<gene>
    <name evidence="1" type="primary">pxpA</name>
    <name evidence="3" type="ORF">NCTC13832_01166</name>
    <name evidence="2" type="ORF">TP70_08905</name>
</gene>
<reference evidence="3 5" key="2">
    <citation type="submission" date="2018-06" db="EMBL/GenBank/DDBJ databases">
        <authorList>
            <consortium name="Pathogen Informatics"/>
            <person name="Doyle S."/>
        </authorList>
    </citation>
    <scope>NUCLEOTIDE SEQUENCE [LARGE SCALE GENOMIC DNA]</scope>
    <source>
        <strain evidence="3 5">NCTC13832</strain>
    </source>
</reference>
<comment type="catalytic activity">
    <reaction evidence="1">
        <text>5-oxo-L-proline + ATP + 2 H2O = L-glutamate + ADP + phosphate + H(+)</text>
        <dbReference type="Rhea" id="RHEA:10348"/>
        <dbReference type="ChEBI" id="CHEBI:15377"/>
        <dbReference type="ChEBI" id="CHEBI:15378"/>
        <dbReference type="ChEBI" id="CHEBI:29985"/>
        <dbReference type="ChEBI" id="CHEBI:30616"/>
        <dbReference type="ChEBI" id="CHEBI:43474"/>
        <dbReference type="ChEBI" id="CHEBI:58402"/>
        <dbReference type="ChEBI" id="CHEBI:456216"/>
        <dbReference type="EC" id="3.5.2.9"/>
    </reaction>
</comment>
<dbReference type="GO" id="GO:0005975">
    <property type="term" value="P:carbohydrate metabolic process"/>
    <property type="evidence" value="ECO:0007669"/>
    <property type="project" value="InterPro"/>
</dbReference>
<reference evidence="2 4" key="1">
    <citation type="submission" date="2015-01" db="EMBL/GenBank/DDBJ databases">
        <authorList>
            <person name="Guo J."/>
        </authorList>
    </citation>
    <scope>NUCLEOTIDE SEQUENCE [LARGE SCALE GENOMIC DNA]</scope>
    <source>
        <strain evidence="2 4">DSM 22147</strain>
    </source>
</reference>
<evidence type="ECO:0000313" key="4">
    <source>
        <dbReference type="Proteomes" id="UP000032366"/>
    </source>
</evidence>
<dbReference type="PANTHER" id="PTHR30292:SF0">
    <property type="entry name" value="5-OXOPROLINASE SUBUNIT A"/>
    <property type="match status" value="1"/>
</dbReference>
<dbReference type="PANTHER" id="PTHR30292">
    <property type="entry name" value="UNCHARACTERIZED PROTEIN YBGL-RELATED"/>
    <property type="match status" value="1"/>
</dbReference>
<dbReference type="RefSeq" id="WP_044361094.1">
    <property type="nucleotide sequence ID" value="NZ_JXWY01000081.1"/>
</dbReference>
<keyword evidence="1" id="KW-0547">Nucleotide-binding</keyword>
<comment type="similarity">
    <text evidence="1">Belongs to the LamB/PxpA family.</text>
</comment>
<evidence type="ECO:0000313" key="5">
    <source>
        <dbReference type="Proteomes" id="UP000254100"/>
    </source>
</evidence>
<proteinExistence type="inferred from homology"/>
<dbReference type="GO" id="GO:0005524">
    <property type="term" value="F:ATP binding"/>
    <property type="evidence" value="ECO:0007669"/>
    <property type="project" value="UniProtKB-UniRule"/>
</dbReference>